<dbReference type="OrthoDB" id="5862043at2759"/>
<evidence type="ECO:0000313" key="1">
    <source>
        <dbReference type="EMBL" id="VDK50112.1"/>
    </source>
</evidence>
<dbReference type="AlphaFoldDB" id="A0A3P6QJC5"/>
<protein>
    <submittedName>
        <fullName evidence="1">Uncharacterized protein</fullName>
    </submittedName>
</protein>
<keyword evidence="2" id="KW-1185">Reference proteome</keyword>
<organism evidence="1 2">
    <name type="scientific">Cylicostephanus goldi</name>
    <name type="common">Nematode worm</name>
    <dbReference type="NCBI Taxonomy" id="71465"/>
    <lineage>
        <taxon>Eukaryota</taxon>
        <taxon>Metazoa</taxon>
        <taxon>Ecdysozoa</taxon>
        <taxon>Nematoda</taxon>
        <taxon>Chromadorea</taxon>
        <taxon>Rhabditida</taxon>
        <taxon>Rhabditina</taxon>
        <taxon>Rhabditomorpha</taxon>
        <taxon>Strongyloidea</taxon>
        <taxon>Strongylidae</taxon>
        <taxon>Cylicostephanus</taxon>
    </lineage>
</organism>
<proteinExistence type="predicted"/>
<accession>A0A3P6QJC5</accession>
<gene>
    <name evidence="1" type="ORF">CGOC_LOCUS1682</name>
</gene>
<dbReference type="EMBL" id="UYRV01003319">
    <property type="protein sequence ID" value="VDK50112.1"/>
    <property type="molecule type" value="Genomic_DNA"/>
</dbReference>
<reference evidence="1 2" key="1">
    <citation type="submission" date="2018-11" db="EMBL/GenBank/DDBJ databases">
        <authorList>
            <consortium name="Pathogen Informatics"/>
        </authorList>
    </citation>
    <scope>NUCLEOTIDE SEQUENCE [LARGE SCALE GENOMIC DNA]</scope>
</reference>
<dbReference type="Proteomes" id="UP000271889">
    <property type="component" value="Unassembled WGS sequence"/>
</dbReference>
<name>A0A3P6QJC5_CYLGO</name>
<evidence type="ECO:0000313" key="2">
    <source>
        <dbReference type="Proteomes" id="UP000271889"/>
    </source>
</evidence>
<sequence>MEASEDCSDKRLFEGYYNNIESLSSFNDDRVKVLLSLSLDGFVPRRIQSLTSHWFLVQKRKYTLTFRREIWPLCLRVDGLPPSEADKFINSIVAGTMLSRLKPSEKMIELFSRLDSELRSLREAPLEIVIGDVLWTVEVELFRADMAVILRICVTCPILSFEIQAQQVLFGIPRWKCGIWMF</sequence>